<organism evidence="7 8">
    <name type="scientific">Stenotrophobium rhamnosiphilum</name>
    <dbReference type="NCBI Taxonomy" id="2029166"/>
    <lineage>
        <taxon>Bacteria</taxon>
        <taxon>Pseudomonadati</taxon>
        <taxon>Pseudomonadota</taxon>
        <taxon>Gammaproteobacteria</taxon>
        <taxon>Nevskiales</taxon>
        <taxon>Nevskiaceae</taxon>
        <taxon>Stenotrophobium</taxon>
    </lineage>
</organism>
<dbReference type="Proteomes" id="UP000244248">
    <property type="component" value="Unassembled WGS sequence"/>
</dbReference>
<sequence>MMRYLIPVLILAGLVVLFAAGLKNDPREVPSPLIGKPAPAFNLKLLGEEGSYSNADLKGRPVLVNFFASWCEGCQVEHPVLLKLAKESNVEIIGMDYKDEPADATQWLARHGSPYRKVILDHEGTAGLDWGVYGVPETFVLNAEGVIVYKQIGPMTEAAWREKIAPLMAGAAK</sequence>
<protein>
    <submittedName>
        <fullName evidence="7">DsbE family thiol:disulfide interchange protein</fullName>
    </submittedName>
</protein>
<dbReference type="SUPFAM" id="SSF52833">
    <property type="entry name" value="Thioredoxin-like"/>
    <property type="match status" value="1"/>
</dbReference>
<evidence type="ECO:0000256" key="3">
    <source>
        <dbReference type="ARBA" id="ARBA00022748"/>
    </source>
</evidence>
<dbReference type="Gene3D" id="3.40.30.10">
    <property type="entry name" value="Glutaredoxin"/>
    <property type="match status" value="1"/>
</dbReference>
<comment type="subcellular location">
    <subcellularLocation>
        <location evidence="1">Cell inner membrane</location>
        <topology evidence="1">Single-pass membrane protein</topology>
        <orientation evidence="1">Periplasmic side</orientation>
    </subcellularLocation>
</comment>
<gene>
    <name evidence="7" type="ORF">CJD38_04605</name>
</gene>
<comment type="similarity">
    <text evidence="2">Belongs to the thioredoxin family. DsbE subfamily.</text>
</comment>
<reference evidence="7 8" key="1">
    <citation type="submission" date="2018-04" db="EMBL/GenBank/DDBJ databases">
        <title>Novel species isolated from glacier.</title>
        <authorList>
            <person name="Liu Q."/>
            <person name="Xin Y.-H."/>
        </authorList>
    </citation>
    <scope>NUCLEOTIDE SEQUENCE [LARGE SCALE GENOMIC DNA]</scope>
    <source>
        <strain evidence="7 8">GT1R17</strain>
    </source>
</reference>
<dbReference type="InterPro" id="IPR004799">
    <property type="entry name" value="Periplasmic_diS_OxRdtase_DsbE"/>
</dbReference>
<proteinExistence type="inferred from homology"/>
<feature type="domain" description="Thioredoxin" evidence="6">
    <location>
        <begin position="32"/>
        <end position="169"/>
    </location>
</feature>
<dbReference type="InterPro" id="IPR013740">
    <property type="entry name" value="Redoxin"/>
</dbReference>
<evidence type="ECO:0000256" key="2">
    <source>
        <dbReference type="ARBA" id="ARBA00007758"/>
    </source>
</evidence>
<evidence type="ECO:0000256" key="4">
    <source>
        <dbReference type="ARBA" id="ARBA00023157"/>
    </source>
</evidence>
<evidence type="ECO:0000313" key="8">
    <source>
        <dbReference type="Proteomes" id="UP000244248"/>
    </source>
</evidence>
<keyword evidence="5" id="KW-0676">Redox-active center</keyword>
<evidence type="ECO:0000259" key="6">
    <source>
        <dbReference type="PROSITE" id="PS51352"/>
    </source>
</evidence>
<dbReference type="InterPro" id="IPR013766">
    <property type="entry name" value="Thioredoxin_domain"/>
</dbReference>
<dbReference type="Pfam" id="PF08534">
    <property type="entry name" value="Redoxin"/>
    <property type="match status" value="1"/>
</dbReference>
<dbReference type="CDD" id="cd03010">
    <property type="entry name" value="TlpA_like_DsbE"/>
    <property type="match status" value="1"/>
</dbReference>
<keyword evidence="3" id="KW-0201">Cytochrome c-type biogenesis</keyword>
<dbReference type="EMBL" id="QANS01000002">
    <property type="protein sequence ID" value="PTU32496.1"/>
    <property type="molecule type" value="Genomic_DNA"/>
</dbReference>
<keyword evidence="8" id="KW-1185">Reference proteome</keyword>
<evidence type="ECO:0000313" key="7">
    <source>
        <dbReference type="EMBL" id="PTU32496.1"/>
    </source>
</evidence>
<dbReference type="AlphaFoldDB" id="A0A2T5MIT5"/>
<name>A0A2T5MIT5_9GAMM</name>
<dbReference type="GO" id="GO:0030288">
    <property type="term" value="C:outer membrane-bounded periplasmic space"/>
    <property type="evidence" value="ECO:0007669"/>
    <property type="project" value="InterPro"/>
</dbReference>
<evidence type="ECO:0000256" key="1">
    <source>
        <dbReference type="ARBA" id="ARBA00004383"/>
    </source>
</evidence>
<dbReference type="OrthoDB" id="9788279at2"/>
<evidence type="ECO:0000256" key="5">
    <source>
        <dbReference type="ARBA" id="ARBA00023284"/>
    </source>
</evidence>
<dbReference type="InterPro" id="IPR036249">
    <property type="entry name" value="Thioredoxin-like_sf"/>
</dbReference>
<dbReference type="GO" id="GO:0005886">
    <property type="term" value="C:plasma membrane"/>
    <property type="evidence" value="ECO:0007669"/>
    <property type="project" value="UniProtKB-SubCell"/>
</dbReference>
<keyword evidence="4" id="KW-1015">Disulfide bond</keyword>
<dbReference type="GO" id="GO:0015036">
    <property type="term" value="F:disulfide oxidoreductase activity"/>
    <property type="evidence" value="ECO:0007669"/>
    <property type="project" value="InterPro"/>
</dbReference>
<dbReference type="NCBIfam" id="TIGR00385">
    <property type="entry name" value="dsbE"/>
    <property type="match status" value="1"/>
</dbReference>
<dbReference type="PANTHER" id="PTHR42852:SF6">
    <property type="entry name" value="THIOL:DISULFIDE INTERCHANGE PROTEIN DSBE"/>
    <property type="match status" value="1"/>
</dbReference>
<comment type="caution">
    <text evidence="7">The sequence shown here is derived from an EMBL/GenBank/DDBJ whole genome shotgun (WGS) entry which is preliminary data.</text>
</comment>
<dbReference type="PANTHER" id="PTHR42852">
    <property type="entry name" value="THIOL:DISULFIDE INTERCHANGE PROTEIN DSBE"/>
    <property type="match status" value="1"/>
</dbReference>
<dbReference type="PROSITE" id="PS51352">
    <property type="entry name" value="THIOREDOXIN_2"/>
    <property type="match status" value="1"/>
</dbReference>
<dbReference type="GO" id="GO:0017004">
    <property type="term" value="P:cytochrome complex assembly"/>
    <property type="evidence" value="ECO:0007669"/>
    <property type="project" value="UniProtKB-KW"/>
</dbReference>
<dbReference type="InterPro" id="IPR050553">
    <property type="entry name" value="Thioredoxin_ResA/DsbE_sf"/>
</dbReference>
<accession>A0A2T5MIT5</accession>